<comment type="subcellular location">
    <subcellularLocation>
        <location evidence="1">Nucleus</location>
    </subcellularLocation>
</comment>
<dbReference type="InParanoid" id="A0A316YQP5"/>
<evidence type="ECO:0000313" key="9">
    <source>
        <dbReference type="Proteomes" id="UP000245768"/>
    </source>
</evidence>
<reference evidence="8 9" key="1">
    <citation type="journal article" date="2018" name="Mol. Biol. Evol.">
        <title>Broad Genomic Sampling Reveals a Smut Pathogenic Ancestry of the Fungal Clade Ustilaginomycotina.</title>
        <authorList>
            <person name="Kijpornyongpan T."/>
            <person name="Mondo S.J."/>
            <person name="Barry K."/>
            <person name="Sandor L."/>
            <person name="Lee J."/>
            <person name="Lipzen A."/>
            <person name="Pangilinan J."/>
            <person name="LaButti K."/>
            <person name="Hainaut M."/>
            <person name="Henrissat B."/>
            <person name="Grigoriev I.V."/>
            <person name="Spatafora J.W."/>
            <person name="Aime M.C."/>
        </authorList>
    </citation>
    <scope>NUCLEOTIDE SEQUENCE [LARGE SCALE GENOMIC DNA]</scope>
    <source>
        <strain evidence="8 9">MCA 4198</strain>
    </source>
</reference>
<feature type="compositionally biased region" description="Acidic residues" evidence="6">
    <location>
        <begin position="149"/>
        <end position="159"/>
    </location>
</feature>
<sequence length="448" mass="49864">MQRRHGEGHGRGGGEGEAKGESKGGRGIDEACESDGVVDMDMSSDEEEGEEVSFIVDANPTDAAYFDPDQSLEAAAYHLFERPCGSSLLGAASSATAAAAAAAEPSTQSGCFNCESLEHSLRACPRPLHQATIRKNRAFFEAARRPATPDDDDGNDDDDNKSNPAVGGPTRIAAADARATRSYGQPPRDFAERFYLLERWRTERLRWLDTFQPGMASTELQRALGVVDAERDELPFLYMMLRWGYPPGWASSDGTNPLKRLWALYEGDSAWIEARPLQGFEDIPQLSETTVEAKGIEAKREAEPKGANGVGDASQEGAKEERDVIPKGEVKEEGEITISDEEDEGKRVRRWVNYRTALFDSYRLPIYNVGPCWRLKMDSLAHHGIYVFKGHPLPDMELNQRAYTSLSDSRDDLFHTDITRSGAWDPYKYTNSYHTRGWDEVDRQQGPR</sequence>
<dbReference type="PANTHER" id="PTHR13316:SF0">
    <property type="entry name" value="ZINC FINGER CCHC DOMAIN-CONTAINING PROTEIN 8"/>
    <property type="match status" value="1"/>
</dbReference>
<dbReference type="GO" id="GO:0071013">
    <property type="term" value="C:catalytic step 2 spliceosome"/>
    <property type="evidence" value="ECO:0007669"/>
    <property type="project" value="TreeGrafter"/>
</dbReference>
<protein>
    <recommendedName>
        <fullName evidence="7">PSP proline-rich domain-containing protein</fullName>
    </recommendedName>
</protein>
<evidence type="ECO:0000256" key="4">
    <source>
        <dbReference type="ARBA" id="ARBA00022833"/>
    </source>
</evidence>
<keyword evidence="2" id="KW-0479">Metal-binding</keyword>
<evidence type="ECO:0000313" key="8">
    <source>
        <dbReference type="EMBL" id="PWN90988.1"/>
    </source>
</evidence>
<evidence type="ECO:0000259" key="7">
    <source>
        <dbReference type="Pfam" id="PF04046"/>
    </source>
</evidence>
<dbReference type="PANTHER" id="PTHR13316">
    <property type="entry name" value="ZINC FINGER, CCHC DOMAIN CONTAINING 8"/>
    <property type="match status" value="1"/>
</dbReference>
<feature type="region of interest" description="Disordered" evidence="6">
    <location>
        <begin position="299"/>
        <end position="338"/>
    </location>
</feature>
<feature type="compositionally biased region" description="Basic and acidic residues" evidence="6">
    <location>
        <begin position="1"/>
        <end position="29"/>
    </location>
</feature>
<accession>A0A316YQP5</accession>
<name>A0A316YQP5_9BASI</name>
<feature type="domain" description="PSP proline-rich" evidence="7">
    <location>
        <begin position="212"/>
        <end position="251"/>
    </location>
</feature>
<dbReference type="GO" id="GO:0003723">
    <property type="term" value="F:RNA binding"/>
    <property type="evidence" value="ECO:0007669"/>
    <property type="project" value="TreeGrafter"/>
</dbReference>
<feature type="compositionally biased region" description="Acidic residues" evidence="6">
    <location>
        <begin position="30"/>
        <end position="51"/>
    </location>
</feature>
<keyword evidence="3" id="KW-0863">Zinc-finger</keyword>
<keyword evidence="4" id="KW-0862">Zinc</keyword>
<feature type="region of interest" description="Disordered" evidence="6">
    <location>
        <begin position="1"/>
        <end position="51"/>
    </location>
</feature>
<dbReference type="InterPro" id="IPR052115">
    <property type="entry name" value="NEXT_complex_subunit_ZCCHC8"/>
</dbReference>
<dbReference type="AlphaFoldDB" id="A0A316YQP5"/>
<dbReference type="Pfam" id="PF04046">
    <property type="entry name" value="PSP"/>
    <property type="match status" value="1"/>
</dbReference>
<proteinExistence type="predicted"/>
<feature type="region of interest" description="Disordered" evidence="6">
    <location>
        <begin position="140"/>
        <end position="184"/>
    </location>
</feature>
<evidence type="ECO:0000256" key="3">
    <source>
        <dbReference type="ARBA" id="ARBA00022771"/>
    </source>
</evidence>
<dbReference type="RefSeq" id="XP_025378186.1">
    <property type="nucleotide sequence ID" value="XM_025521895.1"/>
</dbReference>
<dbReference type="InterPro" id="IPR006568">
    <property type="entry name" value="PSP_pro-rich"/>
</dbReference>
<evidence type="ECO:0000256" key="5">
    <source>
        <dbReference type="ARBA" id="ARBA00023242"/>
    </source>
</evidence>
<dbReference type="OrthoDB" id="2553837at2759"/>
<evidence type="ECO:0000256" key="6">
    <source>
        <dbReference type="SAM" id="MobiDB-lite"/>
    </source>
</evidence>
<keyword evidence="9" id="KW-1185">Reference proteome</keyword>
<feature type="compositionally biased region" description="Basic and acidic residues" evidence="6">
    <location>
        <begin position="317"/>
        <end position="334"/>
    </location>
</feature>
<dbReference type="EMBL" id="KZ819636">
    <property type="protein sequence ID" value="PWN90988.1"/>
    <property type="molecule type" value="Genomic_DNA"/>
</dbReference>
<gene>
    <name evidence="8" type="ORF">FA10DRAFT_267413</name>
</gene>
<feature type="compositionally biased region" description="Low complexity" evidence="6">
    <location>
        <begin position="170"/>
        <end position="181"/>
    </location>
</feature>
<dbReference type="GeneID" id="37043811"/>
<dbReference type="STRING" id="215250.A0A316YQP5"/>
<dbReference type="GO" id="GO:0008270">
    <property type="term" value="F:zinc ion binding"/>
    <property type="evidence" value="ECO:0007669"/>
    <property type="project" value="UniProtKB-KW"/>
</dbReference>
<dbReference type="Proteomes" id="UP000245768">
    <property type="component" value="Unassembled WGS sequence"/>
</dbReference>
<evidence type="ECO:0000256" key="2">
    <source>
        <dbReference type="ARBA" id="ARBA00022723"/>
    </source>
</evidence>
<organism evidence="8 9">
    <name type="scientific">Acaromyces ingoldii</name>
    <dbReference type="NCBI Taxonomy" id="215250"/>
    <lineage>
        <taxon>Eukaryota</taxon>
        <taxon>Fungi</taxon>
        <taxon>Dikarya</taxon>
        <taxon>Basidiomycota</taxon>
        <taxon>Ustilaginomycotina</taxon>
        <taxon>Exobasidiomycetes</taxon>
        <taxon>Exobasidiales</taxon>
        <taxon>Cryptobasidiaceae</taxon>
        <taxon>Acaromyces</taxon>
    </lineage>
</organism>
<evidence type="ECO:0000256" key="1">
    <source>
        <dbReference type="ARBA" id="ARBA00004123"/>
    </source>
</evidence>
<keyword evidence="5" id="KW-0539">Nucleus</keyword>